<gene>
    <name evidence="1" type="ORF">Ddye_013395</name>
</gene>
<dbReference type="PANTHER" id="PTHR48435">
    <property type="entry name" value="POLYPROTEIN"/>
    <property type="match status" value="1"/>
</dbReference>
<dbReference type="PANTHER" id="PTHR48435:SF1">
    <property type="entry name" value="POLYPROTEIN"/>
    <property type="match status" value="1"/>
</dbReference>
<protein>
    <submittedName>
        <fullName evidence="1">Uncharacterized protein</fullName>
    </submittedName>
</protein>
<comment type="caution">
    <text evidence="1">The sequence shown here is derived from an EMBL/GenBank/DDBJ whole genome shotgun (WGS) entry which is preliminary data.</text>
</comment>
<dbReference type="InterPro" id="IPR053098">
    <property type="entry name" value="Petuviruses_polyprotein"/>
</dbReference>
<accession>A0AAD9X678</accession>
<dbReference type="Pfam" id="PF01107">
    <property type="entry name" value="MP"/>
    <property type="match status" value="1"/>
</dbReference>
<dbReference type="Proteomes" id="UP001280121">
    <property type="component" value="Unassembled WGS sequence"/>
</dbReference>
<reference evidence="1" key="1">
    <citation type="journal article" date="2023" name="Plant J.">
        <title>Genome sequences and population genomics provide insights into the demographic history, inbreeding, and mutation load of two 'living fossil' tree species of Dipteronia.</title>
        <authorList>
            <person name="Feng Y."/>
            <person name="Comes H.P."/>
            <person name="Chen J."/>
            <person name="Zhu S."/>
            <person name="Lu R."/>
            <person name="Zhang X."/>
            <person name="Li P."/>
            <person name="Qiu J."/>
            <person name="Olsen K.M."/>
            <person name="Qiu Y."/>
        </authorList>
    </citation>
    <scope>NUCLEOTIDE SEQUENCE</scope>
    <source>
        <strain evidence="1">KIB01</strain>
    </source>
</reference>
<sequence>MTNNILDNSPARLSSAISILQIQTNKIQNLIEYTHIPESAQITETTLPLLNPYTVFKCSRSLSRRVTALVQHRSPPIKEYVQSTALDNCLILASATEQYVDLELGQPLIDQWIKEGYSHLHIGAIRIILTLHGRKGLPVTPRVALLNTIYKQYEHAIIGTCLSTLHAGSISLTYYPNFNIPFRDQNLRNCLKIQLQIVGAPMMPNSYMATLHHQIAYRLQDHTLDLPILGHTRDTIFIKAKREDEVPTIIQIPKQLPREKLTEIMPLKWITNYENAFQNTTPVVATNTKFVKLNYGSIQTTYEPINTSTTEATSSTSPPSAPPVFQVLMIRPVTSEKEIPIHCFEHDGTPVYTDKINIHFIWDVDLEMCDAYCECRVCSKPIKSHYKPTRITRDPKDPHSPWNGLLPIKNKPISIYDRALQILKDEGLLPD</sequence>
<dbReference type="InterPro" id="IPR028919">
    <property type="entry name" value="Viral_movement"/>
</dbReference>
<proteinExistence type="predicted"/>
<dbReference type="AlphaFoldDB" id="A0AAD9X678"/>
<evidence type="ECO:0000313" key="2">
    <source>
        <dbReference type="Proteomes" id="UP001280121"/>
    </source>
</evidence>
<dbReference type="EMBL" id="JANJYI010000004">
    <property type="protein sequence ID" value="KAK2653539.1"/>
    <property type="molecule type" value="Genomic_DNA"/>
</dbReference>
<keyword evidence="2" id="KW-1185">Reference proteome</keyword>
<evidence type="ECO:0000313" key="1">
    <source>
        <dbReference type="EMBL" id="KAK2653539.1"/>
    </source>
</evidence>
<organism evidence="1 2">
    <name type="scientific">Dipteronia dyeriana</name>
    <dbReference type="NCBI Taxonomy" id="168575"/>
    <lineage>
        <taxon>Eukaryota</taxon>
        <taxon>Viridiplantae</taxon>
        <taxon>Streptophyta</taxon>
        <taxon>Embryophyta</taxon>
        <taxon>Tracheophyta</taxon>
        <taxon>Spermatophyta</taxon>
        <taxon>Magnoliopsida</taxon>
        <taxon>eudicotyledons</taxon>
        <taxon>Gunneridae</taxon>
        <taxon>Pentapetalae</taxon>
        <taxon>rosids</taxon>
        <taxon>malvids</taxon>
        <taxon>Sapindales</taxon>
        <taxon>Sapindaceae</taxon>
        <taxon>Hippocastanoideae</taxon>
        <taxon>Acereae</taxon>
        <taxon>Dipteronia</taxon>
    </lineage>
</organism>
<name>A0AAD9X678_9ROSI</name>